<dbReference type="Proteomes" id="UP000626026">
    <property type="component" value="Unassembled WGS sequence"/>
</dbReference>
<evidence type="ECO:0000256" key="1">
    <source>
        <dbReference type="ARBA" id="ARBA00022801"/>
    </source>
</evidence>
<dbReference type="InterPro" id="IPR050072">
    <property type="entry name" value="Peptidase_M20A"/>
</dbReference>
<dbReference type="SUPFAM" id="SSF53187">
    <property type="entry name" value="Zn-dependent exopeptidases"/>
    <property type="match status" value="1"/>
</dbReference>
<keyword evidence="1" id="KW-0378">Hydrolase</keyword>
<dbReference type="Gene3D" id="3.40.630.10">
    <property type="entry name" value="Zn peptidases"/>
    <property type="match status" value="1"/>
</dbReference>
<evidence type="ECO:0000313" key="2">
    <source>
        <dbReference type="EMBL" id="MBC9205717.1"/>
    </source>
</evidence>
<proteinExistence type="predicted"/>
<accession>A0ABR7RHT5</accession>
<dbReference type="Pfam" id="PF01546">
    <property type="entry name" value="Peptidase_M20"/>
    <property type="match status" value="1"/>
</dbReference>
<dbReference type="PANTHER" id="PTHR43808">
    <property type="entry name" value="ACETYLORNITHINE DEACETYLASE"/>
    <property type="match status" value="1"/>
</dbReference>
<sequence length="438" mass="46693">MASKGTAALVSWGDPSIQHAEEDTGIDRLGLASPLLGATGWIDGLARLIAIDTSAAPGRYSGAFAGVLQDMFSPLGFSFRRMEVPPSFMPEAEPTPRISMIAGRRTGRRICTLYFNTDALPAGEGWNRPPFSLSRQGNRLYGRGTADVKGAIAAVWSALRAADAVGLGLRFDPVLLFCTDEERGLYPGLRHLASEGQIEGHVICLNGSAAPKIWTGSLGRIDLTVRIEALGPDAGAANAVEAAARMTTQLVAMKDQIEVRTSTLVPPDSNPPGAPLQSGMAVSAIRGGDGGFAPGSCALTVSREYLPEELFESVLAELQAMVRHVSEQMPAFRVQAMLSGHRAPVVAPDQGPNWPRWQQALSWGFGYSPSNFRRAASREPSPMGFVQQAGIQEILVGGLGRPNSQKGEANEFTTIEDVEALARSVLAYLADVPEIPRY</sequence>
<gene>
    <name evidence="2" type="ORF">IBL26_02635</name>
</gene>
<dbReference type="InterPro" id="IPR002933">
    <property type="entry name" value="Peptidase_M20"/>
</dbReference>
<organism evidence="2 3">
    <name type="scientific">Teichococcus aerophilus</name>
    <dbReference type="NCBI Taxonomy" id="1224513"/>
    <lineage>
        <taxon>Bacteria</taxon>
        <taxon>Pseudomonadati</taxon>
        <taxon>Pseudomonadota</taxon>
        <taxon>Alphaproteobacteria</taxon>
        <taxon>Acetobacterales</taxon>
        <taxon>Roseomonadaceae</taxon>
        <taxon>Roseomonas</taxon>
    </lineage>
</organism>
<dbReference type="PANTHER" id="PTHR43808:SF3">
    <property type="entry name" value="ACETYLORNITHINE DEACETYLASE"/>
    <property type="match status" value="1"/>
</dbReference>
<comment type="caution">
    <text evidence="2">The sequence shown here is derived from an EMBL/GenBank/DDBJ whole genome shotgun (WGS) entry which is preliminary data.</text>
</comment>
<protein>
    <submittedName>
        <fullName evidence="2">M20/M25/M40 family metallo-hydrolase</fullName>
    </submittedName>
</protein>
<dbReference type="Gene3D" id="3.30.70.360">
    <property type="match status" value="1"/>
</dbReference>
<dbReference type="RefSeq" id="WP_187782896.1">
    <property type="nucleotide sequence ID" value="NZ_JACTVA010000003.1"/>
</dbReference>
<evidence type="ECO:0000313" key="3">
    <source>
        <dbReference type="Proteomes" id="UP000626026"/>
    </source>
</evidence>
<name>A0ABR7RHT5_9PROT</name>
<dbReference type="EMBL" id="JACTVA010000003">
    <property type="protein sequence ID" value="MBC9205717.1"/>
    <property type="molecule type" value="Genomic_DNA"/>
</dbReference>
<reference evidence="2 3" key="1">
    <citation type="journal article" date="2013" name="Int. J. Syst. Evol. Microbiol.">
        <title>Roseomonas aerophila sp. nov., isolated from air.</title>
        <authorList>
            <person name="Kim S.J."/>
            <person name="Weon H.Y."/>
            <person name="Ahn J.H."/>
            <person name="Hong S.B."/>
            <person name="Seok S.J."/>
            <person name="Whang K.S."/>
            <person name="Kwon S.W."/>
        </authorList>
    </citation>
    <scope>NUCLEOTIDE SEQUENCE [LARGE SCALE GENOMIC DNA]</scope>
    <source>
        <strain evidence="2 3">NBRC 108923</strain>
    </source>
</reference>
<keyword evidence="3" id="KW-1185">Reference proteome</keyword>